<sequence length="410" mass="42505">MPRKAADPIRFAGIGVASGLGHGRAAFREGLFAGRNVFSKLTREGREAPEGEEPFLGVEMPEPPQVLPPRIARTATLTGRVAASVLAEAWEDAGLDAIAPERIGLVVGGSNLAAREQALALAAYAERRAFVPPRHGHMFLDTDLCGLCTAAFPIRGFAMTVGGASASGAVAVVEARNAIRSGRVDACIALGAMQDLGAHDLQALRALGAMGSARFSEAPEKACRPMDADHDGFLYGEAAAALVLCRESVGLSKTYGTLLGAASIADGTRGPEPNHEGQVRAARMALAEAGLTAADIDTVNGHATGTPSGDDTELETYRALKLHHARINATKSILGHGLAAAGAIEAATVLIQMAEGRLHPTRNLETPLDPSFRWVGAAPVDHEIRHALKFSFGFSGVNTALVLGAPEASG</sequence>
<protein>
    <submittedName>
        <fullName evidence="6">Malonyl-ACP decarboxylase</fullName>
    </submittedName>
</protein>
<dbReference type="Pfam" id="PF02801">
    <property type="entry name" value="Ketoacyl-synt_C"/>
    <property type="match status" value="1"/>
</dbReference>
<comment type="similarity">
    <text evidence="2 4">Belongs to the thiolase-like superfamily. Beta-ketoacyl-ACP synthases family.</text>
</comment>
<dbReference type="EMBL" id="JAOQNS010000002">
    <property type="protein sequence ID" value="MCW2306569.1"/>
    <property type="molecule type" value="Genomic_DNA"/>
</dbReference>
<dbReference type="SUPFAM" id="SSF53901">
    <property type="entry name" value="Thiolase-like"/>
    <property type="match status" value="2"/>
</dbReference>
<feature type="domain" description="Ketosynthase family 3 (KS3)" evidence="5">
    <location>
        <begin position="1"/>
        <end position="405"/>
    </location>
</feature>
<accession>A0ABT3H8A7</accession>
<dbReference type="Proteomes" id="UP001209755">
    <property type="component" value="Unassembled WGS sequence"/>
</dbReference>
<evidence type="ECO:0000256" key="3">
    <source>
        <dbReference type="ARBA" id="ARBA00022679"/>
    </source>
</evidence>
<dbReference type="Pfam" id="PF00109">
    <property type="entry name" value="ketoacyl-synt"/>
    <property type="match status" value="1"/>
</dbReference>
<dbReference type="PANTHER" id="PTHR11712">
    <property type="entry name" value="POLYKETIDE SYNTHASE-RELATED"/>
    <property type="match status" value="1"/>
</dbReference>
<evidence type="ECO:0000313" key="7">
    <source>
        <dbReference type="Proteomes" id="UP001209755"/>
    </source>
</evidence>
<dbReference type="Gene3D" id="3.40.47.10">
    <property type="match status" value="1"/>
</dbReference>
<dbReference type="InterPro" id="IPR020841">
    <property type="entry name" value="PKS_Beta-ketoAc_synthase_dom"/>
</dbReference>
<evidence type="ECO:0000256" key="2">
    <source>
        <dbReference type="ARBA" id="ARBA00008467"/>
    </source>
</evidence>
<evidence type="ECO:0000259" key="5">
    <source>
        <dbReference type="PROSITE" id="PS52004"/>
    </source>
</evidence>
<dbReference type="InterPro" id="IPR000794">
    <property type="entry name" value="Beta-ketoacyl_synthase"/>
</dbReference>
<keyword evidence="3 4" id="KW-0808">Transferase</keyword>
<evidence type="ECO:0000256" key="1">
    <source>
        <dbReference type="ARBA" id="ARBA00005194"/>
    </source>
</evidence>
<comment type="caution">
    <text evidence="6">The sequence shown here is derived from an EMBL/GenBank/DDBJ whole genome shotgun (WGS) entry which is preliminary data.</text>
</comment>
<dbReference type="RefSeq" id="WP_264600233.1">
    <property type="nucleotide sequence ID" value="NZ_JAOQNS010000002.1"/>
</dbReference>
<dbReference type="InterPro" id="IPR014030">
    <property type="entry name" value="Ketoacyl_synth_N"/>
</dbReference>
<dbReference type="PANTHER" id="PTHR11712:SF336">
    <property type="entry name" value="3-OXOACYL-[ACYL-CARRIER-PROTEIN] SYNTHASE, MITOCHONDRIAL"/>
    <property type="match status" value="1"/>
</dbReference>
<evidence type="ECO:0000313" key="6">
    <source>
        <dbReference type="EMBL" id="MCW2306569.1"/>
    </source>
</evidence>
<dbReference type="PROSITE" id="PS52004">
    <property type="entry name" value="KS3_2"/>
    <property type="match status" value="1"/>
</dbReference>
<dbReference type="NCBIfam" id="NF005490">
    <property type="entry name" value="PRK07103.1"/>
    <property type="match status" value="1"/>
</dbReference>
<dbReference type="SMART" id="SM00825">
    <property type="entry name" value="PKS_KS"/>
    <property type="match status" value="1"/>
</dbReference>
<comment type="pathway">
    <text evidence="1">Lipid metabolism; fatty acid biosynthesis.</text>
</comment>
<proteinExistence type="inferred from homology"/>
<keyword evidence="7" id="KW-1185">Reference proteome</keyword>
<evidence type="ECO:0000256" key="4">
    <source>
        <dbReference type="RuleBase" id="RU003694"/>
    </source>
</evidence>
<name>A0ABT3H8A7_9HYPH</name>
<dbReference type="InterPro" id="IPR014031">
    <property type="entry name" value="Ketoacyl_synth_C"/>
</dbReference>
<reference evidence="7" key="1">
    <citation type="submission" date="2023-07" db="EMBL/GenBank/DDBJ databases">
        <title>Genome sequencing of Purple Non-Sulfur Bacteria from various extreme environments.</title>
        <authorList>
            <person name="Mayer M."/>
        </authorList>
    </citation>
    <scope>NUCLEOTIDE SEQUENCE [LARGE SCALE GENOMIC DNA]</scope>
    <source>
        <strain evidence="7">DSM 17935</strain>
    </source>
</reference>
<organism evidence="6 7">
    <name type="scientific">Rhodobium gokarnense</name>
    <dbReference type="NCBI Taxonomy" id="364296"/>
    <lineage>
        <taxon>Bacteria</taxon>
        <taxon>Pseudomonadati</taxon>
        <taxon>Pseudomonadota</taxon>
        <taxon>Alphaproteobacteria</taxon>
        <taxon>Hyphomicrobiales</taxon>
        <taxon>Rhodobiaceae</taxon>
        <taxon>Rhodobium</taxon>
    </lineage>
</organism>
<gene>
    <name evidence="6" type="ORF">M2319_000888</name>
</gene>
<dbReference type="InterPro" id="IPR016039">
    <property type="entry name" value="Thiolase-like"/>
</dbReference>